<name>A0A212M1R5_9FIRM</name>
<gene>
    <name evidence="2" type="ORF">KL86SPO_70601</name>
</gene>
<evidence type="ECO:0000256" key="1">
    <source>
        <dbReference type="SAM" id="MobiDB-lite"/>
    </source>
</evidence>
<dbReference type="EMBL" id="FMJE01000007">
    <property type="protein sequence ID" value="SCM83743.1"/>
    <property type="molecule type" value="Genomic_DNA"/>
</dbReference>
<proteinExistence type="predicted"/>
<accession>A0A212M1R5</accession>
<reference evidence="2" key="1">
    <citation type="submission" date="2016-08" db="EMBL/GenBank/DDBJ databases">
        <authorList>
            <person name="Seilhamer J.J."/>
        </authorList>
    </citation>
    <scope>NUCLEOTIDE SEQUENCE</scope>
    <source>
        <strain evidence="2">86</strain>
    </source>
</reference>
<dbReference type="AlphaFoldDB" id="A0A212M1R5"/>
<organism evidence="2">
    <name type="scientific">uncultured Sporomusa sp</name>
    <dbReference type="NCBI Taxonomy" id="307249"/>
    <lineage>
        <taxon>Bacteria</taxon>
        <taxon>Bacillati</taxon>
        <taxon>Bacillota</taxon>
        <taxon>Negativicutes</taxon>
        <taxon>Selenomonadales</taxon>
        <taxon>Sporomusaceae</taxon>
        <taxon>Sporomusa</taxon>
        <taxon>environmental samples</taxon>
    </lineage>
</organism>
<protein>
    <submittedName>
        <fullName evidence="2">Uncharacterized protein</fullName>
    </submittedName>
</protein>
<evidence type="ECO:0000313" key="2">
    <source>
        <dbReference type="EMBL" id="SCM83743.1"/>
    </source>
</evidence>
<sequence length="64" mass="7152">MDKDNMSESEEEKPMAVSMGVVRSVKGQAAKKLRAELAKPNNTAQLLQKYASDMKNIKMPDKLK</sequence>
<dbReference type="RefSeq" id="WP_288186092.1">
    <property type="nucleotide sequence ID" value="NZ_LT608335.1"/>
</dbReference>
<feature type="region of interest" description="Disordered" evidence="1">
    <location>
        <begin position="1"/>
        <end position="20"/>
    </location>
</feature>